<comment type="caution">
    <text evidence="2">The sequence shown here is derived from an EMBL/GenBank/DDBJ whole genome shotgun (WGS) entry which is preliminary data.</text>
</comment>
<dbReference type="PANTHER" id="PTHR34846:SF10">
    <property type="entry name" value="CYTOPLASMIC PROTEIN"/>
    <property type="match status" value="1"/>
</dbReference>
<dbReference type="InterPro" id="IPR003779">
    <property type="entry name" value="CMD-like"/>
</dbReference>
<dbReference type="OrthoDB" id="9801997at2"/>
<gene>
    <name evidence="2" type="ORF">E0H75_40690</name>
</gene>
<dbReference type="Gene3D" id="1.20.1290.10">
    <property type="entry name" value="AhpD-like"/>
    <property type="match status" value="1"/>
</dbReference>
<dbReference type="Proteomes" id="UP000293342">
    <property type="component" value="Unassembled WGS sequence"/>
</dbReference>
<dbReference type="SUPFAM" id="SSF69118">
    <property type="entry name" value="AhpD-like"/>
    <property type="match status" value="1"/>
</dbReference>
<evidence type="ECO:0000313" key="2">
    <source>
        <dbReference type="EMBL" id="TCC37517.1"/>
    </source>
</evidence>
<name>A0A4R0IWC6_9ACTN</name>
<sequence>MTEVTFTNRRADSSANEDLTKLARHGADAFGYKAHLRIDRQLAQLLRLRVAQINNCAYCLNLHYEAARDAGVPRPVVDTLTAWWETGFHSDADRAALAYTEAITRVADATVADDFGARHDALAEHFSQEEVLEIIGIVINMNVWTRLKLAEGAVPGLTEQAPS</sequence>
<evidence type="ECO:0000313" key="3">
    <source>
        <dbReference type="Proteomes" id="UP000293342"/>
    </source>
</evidence>
<protein>
    <submittedName>
        <fullName evidence="2">Carboxymuconolactone decarboxylase family protein</fullName>
    </submittedName>
</protein>
<dbReference type="GO" id="GO:0051920">
    <property type="term" value="F:peroxiredoxin activity"/>
    <property type="evidence" value="ECO:0007669"/>
    <property type="project" value="InterPro"/>
</dbReference>
<feature type="domain" description="Carboxymuconolactone decarboxylase-like" evidence="1">
    <location>
        <begin position="37"/>
        <end position="101"/>
    </location>
</feature>
<reference evidence="2 3" key="1">
    <citation type="submission" date="2019-02" db="EMBL/GenBank/DDBJ databases">
        <title>Kribbella capetownensis sp. nov. and Kribbella speibonae sp. nov., isolated from soil.</title>
        <authorList>
            <person name="Curtis S.M."/>
            <person name="Norton I."/>
            <person name="Everest G.J."/>
            <person name="Meyers P.R."/>
        </authorList>
    </citation>
    <scope>NUCLEOTIDE SEQUENCE [LARGE SCALE GENOMIC DNA]</scope>
    <source>
        <strain evidence="2 3">YM53</strain>
    </source>
</reference>
<dbReference type="Pfam" id="PF02627">
    <property type="entry name" value="CMD"/>
    <property type="match status" value="1"/>
</dbReference>
<organism evidence="2 3">
    <name type="scientific">Kribbella capetownensis</name>
    <dbReference type="NCBI Taxonomy" id="1572659"/>
    <lineage>
        <taxon>Bacteria</taxon>
        <taxon>Bacillati</taxon>
        <taxon>Actinomycetota</taxon>
        <taxon>Actinomycetes</taxon>
        <taxon>Propionibacteriales</taxon>
        <taxon>Kribbellaceae</taxon>
        <taxon>Kribbella</taxon>
    </lineage>
</organism>
<dbReference type="InterPro" id="IPR029032">
    <property type="entry name" value="AhpD-like"/>
</dbReference>
<dbReference type="NCBIfam" id="TIGR00778">
    <property type="entry name" value="ahpD_dom"/>
    <property type="match status" value="1"/>
</dbReference>
<proteinExistence type="predicted"/>
<dbReference type="PANTHER" id="PTHR34846">
    <property type="entry name" value="4-CARBOXYMUCONOLACTONE DECARBOXYLASE FAMILY PROTEIN (AFU_ORTHOLOGUE AFUA_6G11590)"/>
    <property type="match status" value="1"/>
</dbReference>
<dbReference type="AlphaFoldDB" id="A0A4R0IWC6"/>
<accession>A0A4R0IWC6</accession>
<keyword evidence="3" id="KW-1185">Reference proteome</keyword>
<evidence type="ECO:0000259" key="1">
    <source>
        <dbReference type="Pfam" id="PF02627"/>
    </source>
</evidence>
<dbReference type="EMBL" id="SJKD01000015">
    <property type="protein sequence ID" value="TCC37517.1"/>
    <property type="molecule type" value="Genomic_DNA"/>
</dbReference>
<dbReference type="InterPro" id="IPR004675">
    <property type="entry name" value="AhpD_core"/>
</dbReference>